<evidence type="ECO:0000256" key="6">
    <source>
        <dbReference type="SAM" id="MobiDB-lite"/>
    </source>
</evidence>
<reference evidence="8" key="1">
    <citation type="submission" date="2022-10" db="EMBL/GenBank/DDBJ databases">
        <title>Determination and structural analysis of whole genome sequence of Sarocladium strictum F4-1.</title>
        <authorList>
            <person name="Hu L."/>
            <person name="Jiang Y."/>
        </authorList>
    </citation>
    <scope>NUCLEOTIDE SEQUENCE</scope>
    <source>
        <strain evidence="8">F4-1</strain>
    </source>
</reference>
<organism evidence="8 9">
    <name type="scientific">Sarocladium strictum</name>
    <name type="common">Black bundle disease fungus</name>
    <name type="synonym">Acremonium strictum</name>
    <dbReference type="NCBI Taxonomy" id="5046"/>
    <lineage>
        <taxon>Eukaryota</taxon>
        <taxon>Fungi</taxon>
        <taxon>Dikarya</taxon>
        <taxon>Ascomycota</taxon>
        <taxon>Pezizomycotina</taxon>
        <taxon>Sordariomycetes</taxon>
        <taxon>Hypocreomycetidae</taxon>
        <taxon>Hypocreales</taxon>
        <taxon>Sarocladiaceae</taxon>
        <taxon>Sarocladium</taxon>
    </lineage>
</organism>
<dbReference type="SUPFAM" id="SSF57701">
    <property type="entry name" value="Zn2/Cys6 DNA-binding domain"/>
    <property type="match status" value="1"/>
</dbReference>
<dbReference type="PANTHER" id="PTHR31845">
    <property type="entry name" value="FINGER DOMAIN PROTEIN, PUTATIVE-RELATED"/>
    <property type="match status" value="1"/>
</dbReference>
<feature type="domain" description="Zn(2)-C6 fungal-type" evidence="7">
    <location>
        <begin position="32"/>
        <end position="63"/>
    </location>
</feature>
<dbReference type="CDD" id="cd00067">
    <property type="entry name" value="GAL4"/>
    <property type="match status" value="1"/>
</dbReference>
<dbReference type="GO" id="GO:0008270">
    <property type="term" value="F:zinc ion binding"/>
    <property type="evidence" value="ECO:0007669"/>
    <property type="project" value="InterPro"/>
</dbReference>
<dbReference type="EMBL" id="JAPDFR010000003">
    <property type="protein sequence ID" value="KAK0388292.1"/>
    <property type="molecule type" value="Genomic_DNA"/>
</dbReference>
<keyword evidence="3" id="KW-0238">DNA-binding</keyword>
<proteinExistence type="predicted"/>
<dbReference type="InterPro" id="IPR051089">
    <property type="entry name" value="prtT"/>
</dbReference>
<evidence type="ECO:0000256" key="3">
    <source>
        <dbReference type="ARBA" id="ARBA00023125"/>
    </source>
</evidence>
<dbReference type="Pfam" id="PF00172">
    <property type="entry name" value="Zn_clus"/>
    <property type="match status" value="1"/>
</dbReference>
<gene>
    <name evidence="8" type="ORF">NLU13_4537</name>
</gene>
<dbReference type="PROSITE" id="PS50048">
    <property type="entry name" value="ZN2_CY6_FUNGAL_2"/>
    <property type="match status" value="1"/>
</dbReference>
<dbReference type="GO" id="GO:0000976">
    <property type="term" value="F:transcription cis-regulatory region binding"/>
    <property type="evidence" value="ECO:0007669"/>
    <property type="project" value="TreeGrafter"/>
</dbReference>
<name>A0AA39L8R7_SARSR</name>
<evidence type="ECO:0000313" key="9">
    <source>
        <dbReference type="Proteomes" id="UP001175261"/>
    </source>
</evidence>
<evidence type="ECO:0000313" key="8">
    <source>
        <dbReference type="EMBL" id="KAK0388292.1"/>
    </source>
</evidence>
<dbReference type="Proteomes" id="UP001175261">
    <property type="component" value="Unassembled WGS sequence"/>
</dbReference>
<sequence>MSHNGTGSQMGSEEGRDNGGDAAQAQGKSRKACLNCRRQKMKCRIDRGSTCRRCLRSGVQCIFVPRANAAAYSDVVVVGVEGQIREETGAFNANVLRRLRRLEDHLNLADSDDEVIKEPRAVPNMRMRIAAEPRDESLKPLWPSIQVLEQTCSSRVDSKVWDEGLIKRLWMSFHDTMLGLHFMPSRQTFSSPTPLLLAAMFYCSSTRGSSDVAVLATEYFSVLCNAISQLCMPGSLVGQQPDHPARAEEWAFQTVLGIILAGLLREGLTKETGVWISIAYRLLLEHCPPNIGERSLEWQRLMTGLQIVDLEHASIHLACPVIPIVAPFARLRVSPQDQLYRLSHMMHTGLTHFTGRGLPTIWSYFTSESPVAMDSSTTFSGVDAAVIRDWARQLDNWLGEFGARNSDPEGEEKLTFRQYVLHRVLVLSIYLPARGSDLLSSTTPNEQYELLISARAAVRLHLADSSIWSNFDLVIITWAALIIIQGVEGGFGEPDDLEVVNVHLAKLREINSQGAGLQELLATRLEARLEALTTPAVPTDDHLGPDGEFDNSWAIFNQASLQNELDYAQDIIIVFTPSIMHVRTQCVKIELQTCPFSLREEVA</sequence>
<evidence type="ECO:0000256" key="2">
    <source>
        <dbReference type="ARBA" id="ARBA00023015"/>
    </source>
</evidence>
<accession>A0AA39L8R7</accession>
<keyword evidence="2" id="KW-0805">Transcription regulation</keyword>
<keyword evidence="9" id="KW-1185">Reference proteome</keyword>
<feature type="compositionally biased region" description="Polar residues" evidence="6">
    <location>
        <begin position="1"/>
        <end position="11"/>
    </location>
</feature>
<evidence type="ECO:0000256" key="4">
    <source>
        <dbReference type="ARBA" id="ARBA00023163"/>
    </source>
</evidence>
<evidence type="ECO:0000256" key="1">
    <source>
        <dbReference type="ARBA" id="ARBA00004123"/>
    </source>
</evidence>
<dbReference type="PANTHER" id="PTHR31845:SF17">
    <property type="entry name" value="ZN(II)2CYS6 TRANSCRIPTION FACTOR (EUROFUNG)"/>
    <property type="match status" value="1"/>
</dbReference>
<comment type="subcellular location">
    <subcellularLocation>
        <location evidence="1">Nucleus</location>
    </subcellularLocation>
</comment>
<keyword evidence="4" id="KW-0804">Transcription</keyword>
<dbReference type="InterPro" id="IPR036864">
    <property type="entry name" value="Zn2-C6_fun-type_DNA-bd_sf"/>
</dbReference>
<keyword evidence="5" id="KW-0539">Nucleus</keyword>
<protein>
    <recommendedName>
        <fullName evidence="7">Zn(2)-C6 fungal-type domain-containing protein</fullName>
    </recommendedName>
</protein>
<dbReference type="SMART" id="SM00066">
    <property type="entry name" value="GAL4"/>
    <property type="match status" value="1"/>
</dbReference>
<dbReference type="AlphaFoldDB" id="A0AA39L8R7"/>
<dbReference type="GO" id="GO:0000981">
    <property type="term" value="F:DNA-binding transcription factor activity, RNA polymerase II-specific"/>
    <property type="evidence" value="ECO:0007669"/>
    <property type="project" value="InterPro"/>
</dbReference>
<dbReference type="PROSITE" id="PS00463">
    <property type="entry name" value="ZN2_CY6_FUNGAL_1"/>
    <property type="match status" value="1"/>
</dbReference>
<dbReference type="Gene3D" id="4.10.240.10">
    <property type="entry name" value="Zn(2)-C6 fungal-type DNA-binding domain"/>
    <property type="match status" value="1"/>
</dbReference>
<dbReference type="InterPro" id="IPR001138">
    <property type="entry name" value="Zn2Cys6_DnaBD"/>
</dbReference>
<comment type="caution">
    <text evidence="8">The sequence shown here is derived from an EMBL/GenBank/DDBJ whole genome shotgun (WGS) entry which is preliminary data.</text>
</comment>
<evidence type="ECO:0000256" key="5">
    <source>
        <dbReference type="ARBA" id="ARBA00023242"/>
    </source>
</evidence>
<dbReference type="GO" id="GO:0005634">
    <property type="term" value="C:nucleus"/>
    <property type="evidence" value="ECO:0007669"/>
    <property type="project" value="UniProtKB-SubCell"/>
</dbReference>
<feature type="region of interest" description="Disordered" evidence="6">
    <location>
        <begin position="1"/>
        <end position="24"/>
    </location>
</feature>
<evidence type="ECO:0000259" key="7">
    <source>
        <dbReference type="PROSITE" id="PS50048"/>
    </source>
</evidence>